<evidence type="ECO:0000313" key="3">
    <source>
        <dbReference type="Proteomes" id="UP000821853"/>
    </source>
</evidence>
<dbReference type="VEuPathDB" id="VectorBase:HLOH_048636"/>
<dbReference type="SMART" id="SM01073">
    <property type="entry name" value="CDC48_N"/>
    <property type="match status" value="1"/>
</dbReference>
<dbReference type="InterPro" id="IPR003338">
    <property type="entry name" value="CDC4_N-term_subdom"/>
</dbReference>
<reference evidence="2 3" key="1">
    <citation type="journal article" date="2020" name="Cell">
        <title>Large-Scale Comparative Analyses of Tick Genomes Elucidate Their Genetic Diversity and Vector Capacities.</title>
        <authorList>
            <consortium name="Tick Genome and Microbiome Consortium (TIGMIC)"/>
            <person name="Jia N."/>
            <person name="Wang J."/>
            <person name="Shi W."/>
            <person name="Du L."/>
            <person name="Sun Y."/>
            <person name="Zhan W."/>
            <person name="Jiang J.F."/>
            <person name="Wang Q."/>
            <person name="Zhang B."/>
            <person name="Ji P."/>
            <person name="Bell-Sakyi L."/>
            <person name="Cui X.M."/>
            <person name="Yuan T.T."/>
            <person name="Jiang B.G."/>
            <person name="Yang W.F."/>
            <person name="Lam T.T."/>
            <person name="Chang Q.C."/>
            <person name="Ding S.J."/>
            <person name="Wang X.J."/>
            <person name="Zhu J.G."/>
            <person name="Ruan X.D."/>
            <person name="Zhao L."/>
            <person name="Wei J.T."/>
            <person name="Ye R.Z."/>
            <person name="Que T.C."/>
            <person name="Du C.H."/>
            <person name="Zhou Y.H."/>
            <person name="Cheng J.X."/>
            <person name="Dai P.F."/>
            <person name="Guo W.B."/>
            <person name="Han X.H."/>
            <person name="Huang E.J."/>
            <person name="Li L.F."/>
            <person name="Wei W."/>
            <person name="Gao Y.C."/>
            <person name="Liu J.Z."/>
            <person name="Shao H.Z."/>
            <person name="Wang X."/>
            <person name="Wang C.C."/>
            <person name="Yang T.C."/>
            <person name="Huo Q.B."/>
            <person name="Li W."/>
            <person name="Chen H.Y."/>
            <person name="Chen S.E."/>
            <person name="Zhou L.G."/>
            <person name="Ni X.B."/>
            <person name="Tian J.H."/>
            <person name="Sheng Y."/>
            <person name="Liu T."/>
            <person name="Pan Y.S."/>
            <person name="Xia L.Y."/>
            <person name="Li J."/>
            <person name="Zhao F."/>
            <person name="Cao W.C."/>
        </authorList>
    </citation>
    <scope>NUCLEOTIDE SEQUENCE [LARGE SCALE GENOMIC DNA]</scope>
    <source>
        <strain evidence="2">HaeL-2018</strain>
    </source>
</reference>
<dbReference type="InterPro" id="IPR009010">
    <property type="entry name" value="Asp_de-COase-like_dom_sf"/>
</dbReference>
<gene>
    <name evidence="2" type="ORF">HPB48_010190</name>
</gene>
<proteinExistence type="predicted"/>
<dbReference type="OMA" id="RHAESSY"/>
<accession>A0A9J6GKB3</accession>
<evidence type="ECO:0000313" key="2">
    <source>
        <dbReference type="EMBL" id="KAH9376005.1"/>
    </source>
</evidence>
<sequence length="107" mass="12165">MVANKANPEYLARAIFKTKQKPNRVLVEESINDDNSVVSLSQANMDELSLFRGDTVLLNGKKQRETVCIVLPYETCPSEKICMDRCVRNNRRVRLGDVVRIQPCPDV</sequence>
<organism evidence="2 3">
    <name type="scientific">Haemaphysalis longicornis</name>
    <name type="common">Bush tick</name>
    <dbReference type="NCBI Taxonomy" id="44386"/>
    <lineage>
        <taxon>Eukaryota</taxon>
        <taxon>Metazoa</taxon>
        <taxon>Ecdysozoa</taxon>
        <taxon>Arthropoda</taxon>
        <taxon>Chelicerata</taxon>
        <taxon>Arachnida</taxon>
        <taxon>Acari</taxon>
        <taxon>Parasitiformes</taxon>
        <taxon>Ixodida</taxon>
        <taxon>Ixodoidea</taxon>
        <taxon>Ixodidae</taxon>
        <taxon>Haemaphysalinae</taxon>
        <taxon>Haemaphysalis</taxon>
    </lineage>
</organism>
<protein>
    <recommendedName>
        <fullName evidence="1">CDC48 N-terminal subdomain domain-containing protein</fullName>
    </recommendedName>
</protein>
<dbReference type="FunFam" id="2.40.40.20:FF:000003">
    <property type="entry name" value="Transitional endoplasmic reticulum ATPase"/>
    <property type="match status" value="1"/>
</dbReference>
<feature type="domain" description="CDC48 N-terminal subdomain" evidence="1">
    <location>
        <begin position="24"/>
        <end position="107"/>
    </location>
</feature>
<dbReference type="EMBL" id="JABSTR010000007">
    <property type="protein sequence ID" value="KAH9376005.1"/>
    <property type="molecule type" value="Genomic_DNA"/>
</dbReference>
<comment type="caution">
    <text evidence="2">The sequence shown here is derived from an EMBL/GenBank/DDBJ whole genome shotgun (WGS) entry which is preliminary data.</text>
</comment>
<dbReference type="AlphaFoldDB" id="A0A9J6GKB3"/>
<dbReference type="Proteomes" id="UP000821853">
    <property type="component" value="Chromosome 5"/>
</dbReference>
<dbReference type="Pfam" id="PF02359">
    <property type="entry name" value="CDC48_N"/>
    <property type="match status" value="1"/>
</dbReference>
<evidence type="ECO:0000259" key="1">
    <source>
        <dbReference type="SMART" id="SM01073"/>
    </source>
</evidence>
<dbReference type="SUPFAM" id="SSF50692">
    <property type="entry name" value="ADC-like"/>
    <property type="match status" value="1"/>
</dbReference>
<dbReference type="OrthoDB" id="27435at2759"/>
<dbReference type="Gene3D" id="2.40.40.20">
    <property type="match status" value="1"/>
</dbReference>
<name>A0A9J6GKB3_HAELO</name>
<keyword evidence="3" id="KW-1185">Reference proteome</keyword>